<comment type="caution">
    <text evidence="2">The sequence shown here is derived from an EMBL/GenBank/DDBJ whole genome shotgun (WGS) entry which is preliminary data.</text>
</comment>
<dbReference type="Proteomes" id="UP000652307">
    <property type="component" value="Unassembled WGS sequence"/>
</dbReference>
<sequence length="120" mass="14280">MSDINVKRTKTVFVAIVGNEEEGEKPFLRYEIDEKNRVIKLIETYTPPKLRGRGIAEKLVDEAVKFAKENELKIEPICSYAIYYFIKHSEKRDLLVDWMKNKNEEELKKIFDEAIQRERK</sequence>
<dbReference type="GeneID" id="12449974"/>
<dbReference type="EMBL" id="JADEZV010000008">
    <property type="protein sequence ID" value="MBE9391780.1"/>
    <property type="molecule type" value="Genomic_DNA"/>
</dbReference>
<dbReference type="PANTHER" id="PTHR31435">
    <property type="entry name" value="PROTEIN NATD1"/>
    <property type="match status" value="1"/>
</dbReference>
<evidence type="ECO:0000313" key="2">
    <source>
        <dbReference type="EMBL" id="HEW63727.1"/>
    </source>
</evidence>
<dbReference type="PANTHER" id="PTHR31435:SF9">
    <property type="entry name" value="PROTEIN NATD1"/>
    <property type="match status" value="1"/>
</dbReference>
<evidence type="ECO:0000259" key="1">
    <source>
        <dbReference type="PROSITE" id="PS51729"/>
    </source>
</evidence>
<name>A0A7C2VEL3_9CREN</name>
<dbReference type="InterPro" id="IPR045057">
    <property type="entry name" value="Gcn5-rel_NAT"/>
</dbReference>
<feature type="domain" description="N-acetyltransferase" evidence="1">
    <location>
        <begin position="5"/>
        <end position="96"/>
    </location>
</feature>
<dbReference type="OMA" id="IEPICSY"/>
<dbReference type="Proteomes" id="UP000886076">
    <property type="component" value="Unassembled WGS sequence"/>
</dbReference>
<dbReference type="Gene3D" id="3.40.630.30">
    <property type="match status" value="1"/>
</dbReference>
<dbReference type="AlphaFoldDB" id="A0A7C2VEL3"/>
<keyword evidence="3" id="KW-0808">Transferase</keyword>
<reference evidence="2" key="1">
    <citation type="journal article" date="2020" name="mSystems">
        <title>Genome- and Community-Level Interaction Insights into Carbon Utilization and Element Cycling Functions of Hydrothermarchaeota in Hydrothermal Sediment.</title>
        <authorList>
            <person name="Zhou Z."/>
            <person name="Liu Y."/>
            <person name="Xu W."/>
            <person name="Pan J."/>
            <person name="Luo Z.H."/>
            <person name="Li M."/>
        </authorList>
    </citation>
    <scope>NUCLEOTIDE SEQUENCE [LARGE SCALE GENOMIC DNA]</scope>
    <source>
        <strain evidence="2">SpSt-1261</strain>
    </source>
</reference>
<organism evidence="2">
    <name type="scientific">Fervidicoccus fontis</name>
    <dbReference type="NCBI Taxonomy" id="683846"/>
    <lineage>
        <taxon>Archaea</taxon>
        <taxon>Thermoproteota</taxon>
        <taxon>Thermoprotei</taxon>
        <taxon>Fervidicoccales</taxon>
        <taxon>Fervidicoccaceae</taxon>
        <taxon>Fervidicoccus</taxon>
    </lineage>
</organism>
<reference evidence="3" key="2">
    <citation type="submission" date="2020-10" db="EMBL/GenBank/DDBJ databases">
        <title>Fervidococcus fontis strain 3639Fd - the first crenarchaeon capable of growth on lipids.</title>
        <authorList>
            <person name="Kochetkova T.V."/>
            <person name="Elcheninov A.G."/>
            <person name="Toschakov S.V."/>
            <person name="Kublanov I.V."/>
        </authorList>
    </citation>
    <scope>NUCLEOTIDE SEQUENCE</scope>
    <source>
        <strain evidence="3">3639Fd</strain>
    </source>
</reference>
<evidence type="ECO:0000313" key="3">
    <source>
        <dbReference type="EMBL" id="MBE9391780.1"/>
    </source>
</evidence>
<accession>A0A7C2VEL3</accession>
<dbReference type="SUPFAM" id="SSF55729">
    <property type="entry name" value="Acyl-CoA N-acyltransferases (Nat)"/>
    <property type="match status" value="1"/>
</dbReference>
<dbReference type="PROSITE" id="PS51729">
    <property type="entry name" value="GNAT_YJDJ"/>
    <property type="match status" value="1"/>
</dbReference>
<gene>
    <name evidence="2" type="ORF">ENO39_01525</name>
    <name evidence="3" type="ORF">IOK49_06840</name>
</gene>
<protein>
    <submittedName>
        <fullName evidence="2">N-acetyltransferase</fullName>
    </submittedName>
</protein>
<dbReference type="InterPro" id="IPR016181">
    <property type="entry name" value="Acyl_CoA_acyltransferase"/>
</dbReference>
<dbReference type="InterPro" id="IPR031165">
    <property type="entry name" value="GNAT_YJDJ"/>
</dbReference>
<dbReference type="GO" id="GO:0016740">
    <property type="term" value="F:transferase activity"/>
    <property type="evidence" value="ECO:0007669"/>
    <property type="project" value="UniProtKB-KW"/>
</dbReference>
<dbReference type="CDD" id="cd04301">
    <property type="entry name" value="NAT_SF"/>
    <property type="match status" value="1"/>
</dbReference>
<dbReference type="RefSeq" id="WP_014558026.1">
    <property type="nucleotide sequence ID" value="NZ_DSFH01000026.1"/>
</dbReference>
<dbReference type="EMBL" id="DSFH01000026">
    <property type="protein sequence ID" value="HEW63727.1"/>
    <property type="molecule type" value="Genomic_DNA"/>
</dbReference>
<dbReference type="Pfam" id="PF14542">
    <property type="entry name" value="Acetyltransf_CG"/>
    <property type="match status" value="1"/>
</dbReference>
<proteinExistence type="predicted"/>